<reference evidence="1" key="3">
    <citation type="submission" date="2015-08" db="EMBL/GenBank/DDBJ databases">
        <authorList>
            <person name="Weber T."/>
            <person name="Iftime D."/>
        </authorList>
    </citation>
    <scope>NUCLEOTIDE SEQUENCE</scope>
    <source>
        <strain evidence="1">Tu 365</strain>
    </source>
</reference>
<organism evidence="1 3">
    <name type="scientific">Streptomyces collinus (strain DSM 40733 / Tue 365)</name>
    <dbReference type="NCBI Taxonomy" id="1214242"/>
    <lineage>
        <taxon>Bacteria</taxon>
        <taxon>Bacillati</taxon>
        <taxon>Actinomycetota</taxon>
        <taxon>Actinomycetes</taxon>
        <taxon>Kitasatosporales</taxon>
        <taxon>Streptomycetaceae</taxon>
        <taxon>Streptomyces</taxon>
    </lineage>
</organism>
<dbReference type="eggNOG" id="ENOG5031BY1">
    <property type="taxonomic scope" value="Bacteria"/>
</dbReference>
<reference evidence="1 3" key="2">
    <citation type="journal article" date="2013" name="J. Biotechnol.">
        <title>Complete genome sequence of the kirromycin producer Streptomyces collinus Tu 365 consisting of a linear chromosome and two linear plasmids.</title>
        <authorList>
            <person name="Ruckert C."/>
            <person name="Szczepanowski R."/>
            <person name="Albersmeier A."/>
            <person name="Goesmann A."/>
            <person name="Iftime D."/>
            <person name="Musiol E.M."/>
            <person name="Blin K."/>
            <person name="Wohlleben W."/>
            <person name="Puhler A."/>
            <person name="Kalinowski J."/>
            <person name="Weber T."/>
        </authorList>
    </citation>
    <scope>NUCLEOTIDE SEQUENCE [LARGE SCALE GENOMIC DNA]</scope>
    <source>
        <strain evidence="3">DSM 40733 / Tue 365</strain>
        <strain evidence="1">Tu 365</strain>
    </source>
</reference>
<dbReference type="RefSeq" id="WP_020937707.1">
    <property type="nucleotide sequence ID" value="NC_021985.1"/>
</dbReference>
<dbReference type="EMBL" id="CP006259">
    <property type="protein sequence ID" value="AGS73472.1"/>
    <property type="molecule type" value="Genomic_DNA"/>
</dbReference>
<proteinExistence type="predicted"/>
<evidence type="ECO:0000313" key="1">
    <source>
        <dbReference type="EMBL" id="AGS67222.1"/>
    </source>
</evidence>
<dbReference type="KEGG" id="sci:B446_33340"/>
<dbReference type="EMBL" id="CP006259">
    <property type="protein sequence ID" value="AGS67222.1"/>
    <property type="molecule type" value="Genomic_DNA"/>
</dbReference>
<evidence type="ECO:0000313" key="2">
    <source>
        <dbReference type="EMBL" id="AGS73472.1"/>
    </source>
</evidence>
<name>S5V9M3_STRC3</name>
<sequence length="430" mass="48056">MADEIAFWDFSRSQVLSRYNGSRIDVREIAELCAVRGEIEAVDARFPSADEMAGIHPLALKRPRRWEAAIAAMIYASSGQVALREEIIKARELLDRLPKADRSALTVARMLALVPAMIAGFRFSRQGEAFNPEANRFLEGARFLSVLLEERPALDVEIGLCAHRAGVSDPVLPEHVSSTGANRMVAFVAALLDNSRARQRTVSVSQQTATDRAAGTVNSLVFLHYAHGGRLEDFLRALDQHADDIRAVLARHNAASATRFRFTPLDPFSEVVERDMEEVFGPDWTGAPTDPRWRPGGTLDSAVEEAKGKMARFMRNEPLDIDRLLRLHKDSGAPSERGVSALHWFDRHQRQPLAVRARYDVAFHHRLALTTMEKDGVGIGMERGWDAYQWLAWRAAYGSAGTAMPLLYARSSTEPASHVSLRSFNLRQFW</sequence>
<keyword evidence="3" id="KW-1185">Reference proteome</keyword>
<dbReference type="KEGG" id="sci:B446_01950"/>
<dbReference type="AlphaFoldDB" id="S5V9M3"/>
<accession>S5V9M3</accession>
<protein>
    <submittedName>
        <fullName evidence="1">Uncharacterized protein</fullName>
    </submittedName>
</protein>
<dbReference type="PATRIC" id="fig|1214242.5.peg.401"/>
<gene>
    <name evidence="1" type="ORF">B446_01950</name>
    <name evidence="2" type="ORF">B446_33340</name>
</gene>
<dbReference type="HOGENOM" id="CLU_637630_0_0_11"/>
<evidence type="ECO:0000313" key="3">
    <source>
        <dbReference type="Proteomes" id="UP000015423"/>
    </source>
</evidence>
<dbReference type="Proteomes" id="UP000015423">
    <property type="component" value="Chromosome"/>
</dbReference>
<reference evidence="3" key="1">
    <citation type="submission" date="2012-10" db="EMBL/GenBank/DDBJ databases">
        <title>The complete genome sequence of Streptomyces collinus Tu 365.</title>
        <authorList>
            <person name="Ruckert C."/>
            <person name="Szczepanowski R."/>
            <person name="Goesmann A."/>
            <person name="Pross E.K."/>
            <person name="Musiol E.M."/>
            <person name="Blin K."/>
            <person name="Wohlleben W."/>
            <person name="Puhler A."/>
            <person name="Weber T."/>
            <person name="Kalinowski J."/>
        </authorList>
    </citation>
    <scope>NUCLEOTIDE SEQUENCE [LARGE SCALE GENOMIC DNA]</scope>
    <source>
        <strain evidence="3">DSM 40733 / Tue 365</strain>
    </source>
</reference>